<dbReference type="Proteomes" id="UP000050535">
    <property type="component" value="Unassembled WGS sequence"/>
</dbReference>
<dbReference type="InterPro" id="IPR013783">
    <property type="entry name" value="Ig-like_fold"/>
</dbReference>
<reference evidence="4" key="1">
    <citation type="submission" date="2013-11" db="EMBL/GenBank/DDBJ databases">
        <authorList>
            <person name="Hoang H.T."/>
            <person name="Killian M.L."/>
            <person name="Madson D.M."/>
            <person name="Arruda P.H.E."/>
            <person name="Sun D."/>
            <person name="Schwartz K.J."/>
            <person name="Yoon K."/>
        </authorList>
    </citation>
    <scope>NUCLEOTIDE SEQUENCE [LARGE SCALE GENOMIC DNA]</scope>
    <source>
        <strain evidence="4">CDK2</strain>
    </source>
</reference>
<evidence type="ECO:0000313" key="3">
    <source>
        <dbReference type="EMBL" id="KPN30538.1"/>
    </source>
</evidence>
<evidence type="ECO:0000256" key="2">
    <source>
        <dbReference type="SAM" id="Phobius"/>
    </source>
</evidence>
<dbReference type="InterPro" id="IPR012334">
    <property type="entry name" value="Pectin_lyas_fold"/>
</dbReference>
<keyword evidence="2" id="KW-0472">Membrane</keyword>
<feature type="transmembrane region" description="Helical" evidence="2">
    <location>
        <begin position="12"/>
        <end position="30"/>
    </location>
</feature>
<keyword evidence="4" id="KW-1185">Reference proteome</keyword>
<name>A0A0P7GP52_9EURY</name>
<keyword evidence="2" id="KW-0812">Transmembrane</keyword>
<evidence type="ECO:0000313" key="4">
    <source>
        <dbReference type="Proteomes" id="UP000050535"/>
    </source>
</evidence>
<sequence>MKFWGDDRGQSVQVGAVLLFGFLVIALTTYQTTVVPQQNAEIEYNHNQAAGMDMLDLRNDLLTAGRTGRTTATTVQLGTRYPARALFINPPPPSGTIETVGTNDDAVNVTIGNATADGDVGDYWNGSDRAFNTGAIVYSPDYNQYQNAPDTGIDIGTGVVFNAQQDAKIPTTDQQLIQGNRINLVLLAGNLSKGGSYATSLDIRPVSSSENTVEIDSDQNVTITLATRLSVEQWEDLTSEEPVLAVESVGSIDEEFNRIRLVLKPGSYRLSVSKIGVGTVGSAGGTEAAYLTAVSGDAVVNENTEQSVRFELRDELNNPTGGEAVTVSINDSSLGCIYVTNPDNCGSSVTVDADDHDGEIEVQFRATNDIDGSSEPVRVEATFGGGSAAAERAAVNLTVVNTDRSGTDGGGGGNGDSDDGNDNNVPGSQDGEEYVAYKDADGDGVYDDGETRYTPSQLQNFDDQSADLRIADAIESNNKIQINKANSFVVEDGASVNTNGQFKVGNNVGSVTIEGSVSSSGQMQFQQSGDLNVIGGSIDADGEISVQNDGSIIANGATIESSTKVTLRAKSGDIDLTDATISTPGEVSITAENNADNIIANGATIESQTKVTLSSNSGDIGLSNADVSTPGEISISADGDGDDIIADGATLDSSTKVTLTTKTGDIDLRDATVSAPGEKKAKINNDDDGRIRVGGLGITGGNAKLIAEVRETSQVEGEGSVDPGEVEIKT</sequence>
<accession>A0A0P7GP52</accession>
<dbReference type="Gene3D" id="2.160.20.10">
    <property type="entry name" value="Single-stranded right-handed beta-helix, Pectin lyase-like"/>
    <property type="match status" value="1"/>
</dbReference>
<dbReference type="Gene3D" id="2.60.40.10">
    <property type="entry name" value="Immunoglobulins"/>
    <property type="match status" value="1"/>
</dbReference>
<comment type="caution">
    <text evidence="3">The sequence shown here is derived from an EMBL/GenBank/DDBJ whole genome shotgun (WGS) entry which is preliminary data.</text>
</comment>
<keyword evidence="2" id="KW-1133">Transmembrane helix</keyword>
<dbReference type="AlphaFoldDB" id="A0A0P7GP52"/>
<dbReference type="EMBL" id="LGUC01000001">
    <property type="protein sequence ID" value="KPN30538.1"/>
    <property type="molecule type" value="Genomic_DNA"/>
</dbReference>
<organism evidence="3 4">
    <name type="scientific">Halolamina pelagica</name>
    <dbReference type="NCBI Taxonomy" id="699431"/>
    <lineage>
        <taxon>Archaea</taxon>
        <taxon>Methanobacteriati</taxon>
        <taxon>Methanobacteriota</taxon>
        <taxon>Stenosarchaea group</taxon>
        <taxon>Halobacteria</taxon>
        <taxon>Halobacteriales</taxon>
        <taxon>Haloferacaceae</taxon>
    </lineage>
</organism>
<feature type="region of interest" description="Disordered" evidence="1">
    <location>
        <begin position="401"/>
        <end position="431"/>
    </location>
</feature>
<dbReference type="RefSeq" id="WP_054583480.1">
    <property type="nucleotide sequence ID" value="NZ_LGUC01000001.1"/>
</dbReference>
<evidence type="ECO:0000256" key="1">
    <source>
        <dbReference type="SAM" id="MobiDB-lite"/>
    </source>
</evidence>
<protein>
    <submittedName>
        <fullName evidence="3">Uncharacterized protein</fullName>
    </submittedName>
</protein>
<dbReference type="OrthoDB" id="121941at2157"/>
<dbReference type="STRING" id="699431.SY89_01273"/>
<proteinExistence type="predicted"/>
<gene>
    <name evidence="3" type="ORF">SY89_01273</name>
</gene>